<dbReference type="InterPro" id="IPR036291">
    <property type="entry name" value="NAD(P)-bd_dom_sf"/>
</dbReference>
<dbReference type="InterPro" id="IPR020904">
    <property type="entry name" value="Sc_DH/Rdtase_CS"/>
</dbReference>
<evidence type="ECO:0000256" key="2">
    <source>
        <dbReference type="ARBA" id="ARBA00022857"/>
    </source>
</evidence>
<keyword evidence="3" id="KW-0560">Oxidoreductase</keyword>
<dbReference type="AlphaFoldDB" id="A0A1X1EL64"/>
<dbReference type="STRING" id="55209.HA50_23815"/>
<comment type="similarity">
    <text evidence="1 4">Belongs to the short-chain dehydrogenases/reductases (SDR) family.</text>
</comment>
<dbReference type="PANTHER" id="PTHR43490">
    <property type="entry name" value="(+)-NEOMENTHOL DEHYDROGENASE"/>
    <property type="match status" value="1"/>
</dbReference>
<dbReference type="Pfam" id="PF00106">
    <property type="entry name" value="adh_short"/>
    <property type="match status" value="1"/>
</dbReference>
<proteinExistence type="inferred from homology"/>
<dbReference type="OrthoDB" id="109589at2"/>
<dbReference type="GO" id="GO:0016616">
    <property type="term" value="F:oxidoreductase activity, acting on the CH-OH group of donors, NAD or NADP as acceptor"/>
    <property type="evidence" value="ECO:0007669"/>
    <property type="project" value="InterPro"/>
</dbReference>
<sequence length="245" mass="26074">MTQATKYALITGGNKGIGFEIAQKLGLQGIAVIIGARNKDRGEEAVKKLAAQGINAQFVQLDLNNPATITTSAAWVQDTLGHLDILVNNAGIMDTRDGAPGNTDLTVIREVFETNFFGTLMVTQAMLPLLKKSPSARIVNVSSQLGSLALNRDPEWEYASAKLIGYNASKAAVNMLTIQLAWELQDSNIKVNSANPGYTATDLVPGAAEHGQPVEDGARTAIQLALLSEDGPTGEFRDNDGVVPW</sequence>
<keyword evidence="2" id="KW-0521">NADP</keyword>
<dbReference type="PANTHER" id="PTHR43490:SF99">
    <property type="entry name" value="SHORT-CHAIN DEHYDROGENASE_REDUCTASE"/>
    <property type="match status" value="1"/>
</dbReference>
<dbReference type="PRINTS" id="PR00080">
    <property type="entry name" value="SDRFAMILY"/>
</dbReference>
<organism evidence="5 6">
    <name type="scientific">Pantoea cypripedii</name>
    <name type="common">Pectobacterium cypripedii</name>
    <name type="synonym">Erwinia cypripedii</name>
    <dbReference type="NCBI Taxonomy" id="55209"/>
    <lineage>
        <taxon>Bacteria</taxon>
        <taxon>Pseudomonadati</taxon>
        <taxon>Pseudomonadota</taxon>
        <taxon>Gammaproteobacteria</taxon>
        <taxon>Enterobacterales</taxon>
        <taxon>Erwiniaceae</taxon>
        <taxon>Pantoea</taxon>
    </lineage>
</organism>
<dbReference type="PRINTS" id="PR00081">
    <property type="entry name" value="GDHRDH"/>
</dbReference>
<dbReference type="PROSITE" id="PS00061">
    <property type="entry name" value="ADH_SHORT"/>
    <property type="match status" value="1"/>
</dbReference>
<reference evidence="5 6" key="1">
    <citation type="journal article" date="2017" name="Antonie Van Leeuwenhoek">
        <title>Phylogenomic resolution of the bacterial genus Pantoea and its relationship with Erwinia and Tatumella.</title>
        <authorList>
            <person name="Palmer M."/>
            <person name="Steenkamp E.T."/>
            <person name="Coetzee M.P."/>
            <person name="Chan W.Y."/>
            <person name="van Zyl E."/>
            <person name="De Maayer P."/>
            <person name="Coutinho T.A."/>
            <person name="Blom J."/>
            <person name="Smits T.H."/>
            <person name="Duffy B."/>
            <person name="Venter S.N."/>
        </authorList>
    </citation>
    <scope>NUCLEOTIDE SEQUENCE [LARGE SCALE GENOMIC DNA]</scope>
    <source>
        <strain evidence="5 6">LMG 2657</strain>
    </source>
</reference>
<comment type="caution">
    <text evidence="5">The sequence shown here is derived from an EMBL/GenBank/DDBJ whole genome shotgun (WGS) entry which is preliminary data.</text>
</comment>
<dbReference type="Proteomes" id="UP000193749">
    <property type="component" value="Unassembled WGS sequence"/>
</dbReference>
<evidence type="ECO:0000256" key="4">
    <source>
        <dbReference type="RuleBase" id="RU000363"/>
    </source>
</evidence>
<keyword evidence="6" id="KW-1185">Reference proteome</keyword>
<dbReference type="RefSeq" id="WP_084879359.1">
    <property type="nucleotide sequence ID" value="NZ_JAGGMY010000005.1"/>
</dbReference>
<name>A0A1X1EL64_PANCY</name>
<dbReference type="EMBL" id="MLJI01000002">
    <property type="protein sequence ID" value="ORM89639.1"/>
    <property type="molecule type" value="Genomic_DNA"/>
</dbReference>
<dbReference type="InterPro" id="IPR045313">
    <property type="entry name" value="CBR1-like"/>
</dbReference>
<protein>
    <submittedName>
        <fullName evidence="5">Short-chain dehydrogenase</fullName>
    </submittedName>
</protein>
<evidence type="ECO:0000256" key="3">
    <source>
        <dbReference type="ARBA" id="ARBA00023002"/>
    </source>
</evidence>
<evidence type="ECO:0000313" key="6">
    <source>
        <dbReference type="Proteomes" id="UP000193749"/>
    </source>
</evidence>
<evidence type="ECO:0000313" key="5">
    <source>
        <dbReference type="EMBL" id="ORM89639.1"/>
    </source>
</evidence>
<dbReference type="InterPro" id="IPR002347">
    <property type="entry name" value="SDR_fam"/>
</dbReference>
<gene>
    <name evidence="5" type="ORF">HA50_23815</name>
</gene>
<dbReference type="CDD" id="cd05324">
    <property type="entry name" value="carb_red_PTCR-like_SDR_c"/>
    <property type="match status" value="1"/>
</dbReference>
<dbReference type="SUPFAM" id="SSF51735">
    <property type="entry name" value="NAD(P)-binding Rossmann-fold domains"/>
    <property type="match status" value="1"/>
</dbReference>
<dbReference type="Gene3D" id="3.40.50.720">
    <property type="entry name" value="NAD(P)-binding Rossmann-like Domain"/>
    <property type="match status" value="1"/>
</dbReference>
<accession>A0A1X1EL64</accession>
<evidence type="ECO:0000256" key="1">
    <source>
        <dbReference type="ARBA" id="ARBA00006484"/>
    </source>
</evidence>